<reference evidence="1 2" key="1">
    <citation type="submission" date="2017-06" db="EMBL/GenBank/DDBJ databases">
        <authorList>
            <person name="Kim H.J."/>
            <person name="Triplett B.A."/>
        </authorList>
    </citation>
    <scope>NUCLEOTIDE SEQUENCE [LARGE SCALE GENOMIC DNA]</scope>
    <source>
        <strain evidence="1 2">CGMCC 4.5593</strain>
    </source>
</reference>
<evidence type="ECO:0000313" key="1">
    <source>
        <dbReference type="EMBL" id="SNT63662.1"/>
    </source>
</evidence>
<dbReference type="Pfam" id="PF14350">
    <property type="entry name" value="Beta_protein"/>
    <property type="match status" value="1"/>
</dbReference>
<dbReference type="AlphaFoldDB" id="A0A239P9P1"/>
<dbReference type="InterPro" id="IPR025683">
    <property type="entry name" value="Protein_beta"/>
</dbReference>
<dbReference type="Proteomes" id="UP000198362">
    <property type="component" value="Unassembled WGS sequence"/>
</dbReference>
<sequence>MLYVPILKGRAGELLALDHLTDDQVRRVLPILEVPPRSGDPIRDAFHFSERARDRLAVAPVGIDVRHLDDPGDTWRHPITDIADDLGAFDVPVLPVIRLTDPPARLRRHGEAVHAQVNRAVVRLGSDELTFDDELLRRLDG</sequence>
<dbReference type="EMBL" id="FZPH01000015">
    <property type="protein sequence ID" value="SNT63662.1"/>
    <property type="molecule type" value="Genomic_DNA"/>
</dbReference>
<gene>
    <name evidence="1" type="ORF">SAMN05421812_115178</name>
</gene>
<organism evidence="1 2">
    <name type="scientific">Asanoa hainanensis</name>
    <dbReference type="NCBI Taxonomy" id="560556"/>
    <lineage>
        <taxon>Bacteria</taxon>
        <taxon>Bacillati</taxon>
        <taxon>Actinomycetota</taxon>
        <taxon>Actinomycetes</taxon>
        <taxon>Micromonosporales</taxon>
        <taxon>Micromonosporaceae</taxon>
        <taxon>Asanoa</taxon>
    </lineage>
</organism>
<accession>A0A239P9P1</accession>
<proteinExistence type="predicted"/>
<name>A0A239P9P1_9ACTN</name>
<keyword evidence="2" id="KW-1185">Reference proteome</keyword>
<protein>
    <submittedName>
        <fullName evidence="1">Beta protein</fullName>
    </submittedName>
</protein>
<evidence type="ECO:0000313" key="2">
    <source>
        <dbReference type="Proteomes" id="UP000198362"/>
    </source>
</evidence>